<protein>
    <submittedName>
        <fullName evidence="2">Uncharacterized protein</fullName>
    </submittedName>
</protein>
<dbReference type="AlphaFoldDB" id="A0AAV5NM47"/>
<feature type="transmembrane region" description="Helical" evidence="1">
    <location>
        <begin position="36"/>
        <end position="53"/>
    </location>
</feature>
<evidence type="ECO:0000256" key="1">
    <source>
        <dbReference type="SAM" id="Phobius"/>
    </source>
</evidence>
<keyword evidence="1" id="KW-1133">Transmembrane helix</keyword>
<keyword evidence="1" id="KW-0472">Membrane</keyword>
<proteinExistence type="predicted"/>
<reference evidence="3" key="1">
    <citation type="journal article" date="2019" name="Int. J. Syst. Evol. Microbiol.">
        <title>The Global Catalogue of Microorganisms (GCM) 10K type strain sequencing project: providing services to taxonomists for standard genome sequencing and annotation.</title>
        <authorList>
            <consortium name="The Broad Institute Genomics Platform"/>
            <consortium name="The Broad Institute Genome Sequencing Center for Infectious Disease"/>
            <person name="Wu L."/>
            <person name="Ma J."/>
        </authorList>
    </citation>
    <scope>NUCLEOTIDE SEQUENCE [LARGE SCALE GENOMIC DNA]</scope>
    <source>
        <strain evidence="3">NBRC 15640</strain>
    </source>
</reference>
<evidence type="ECO:0000313" key="3">
    <source>
        <dbReference type="Proteomes" id="UP001156690"/>
    </source>
</evidence>
<name>A0AAV5NM47_9VIBR</name>
<sequence>MLSHINPKDNATALLLIIGFYVFTAASLILITTLGIQVSVFVSLLPFAFIEVLHYRALWHNVNFYNIKAVGTLLVLSTIYAYLMLEYSVTKTSHLYVVYAFVVAGVLFGHMRFVLIRMKQIKETQK</sequence>
<accession>A0AAV5NM47</accession>
<feature type="transmembrane region" description="Helical" evidence="1">
    <location>
        <begin position="12"/>
        <end position="30"/>
    </location>
</feature>
<comment type="caution">
    <text evidence="2">The sequence shown here is derived from an EMBL/GenBank/DDBJ whole genome shotgun (WGS) entry which is preliminary data.</text>
</comment>
<dbReference type="RefSeq" id="WP_126609574.1">
    <property type="nucleotide sequence ID" value="NZ_AP025146.1"/>
</dbReference>
<feature type="transmembrane region" description="Helical" evidence="1">
    <location>
        <begin position="65"/>
        <end position="83"/>
    </location>
</feature>
<dbReference type="Proteomes" id="UP001156690">
    <property type="component" value="Unassembled WGS sequence"/>
</dbReference>
<gene>
    <name evidence="2" type="ORF">GCM10007932_04910</name>
</gene>
<organism evidence="2 3">
    <name type="scientific">Vibrio penaeicida</name>
    <dbReference type="NCBI Taxonomy" id="104609"/>
    <lineage>
        <taxon>Bacteria</taxon>
        <taxon>Pseudomonadati</taxon>
        <taxon>Pseudomonadota</taxon>
        <taxon>Gammaproteobacteria</taxon>
        <taxon>Vibrionales</taxon>
        <taxon>Vibrionaceae</taxon>
        <taxon>Vibrio</taxon>
    </lineage>
</organism>
<dbReference type="EMBL" id="BSNX01000003">
    <property type="protein sequence ID" value="GLQ71131.1"/>
    <property type="molecule type" value="Genomic_DNA"/>
</dbReference>
<keyword evidence="3" id="KW-1185">Reference proteome</keyword>
<evidence type="ECO:0000313" key="2">
    <source>
        <dbReference type="EMBL" id="GLQ71131.1"/>
    </source>
</evidence>
<keyword evidence="1" id="KW-0812">Transmembrane</keyword>
<feature type="transmembrane region" description="Helical" evidence="1">
    <location>
        <begin position="95"/>
        <end position="116"/>
    </location>
</feature>